<dbReference type="EMBL" id="CADCVN010001621">
    <property type="protein sequence ID" value="CAA9539013.1"/>
    <property type="molecule type" value="Genomic_DNA"/>
</dbReference>
<accession>A0A6J4U2E7</accession>
<protein>
    <submittedName>
        <fullName evidence="1">Uncharacterized protein</fullName>
    </submittedName>
</protein>
<organism evidence="1">
    <name type="scientific">uncultured Segetibacter sp</name>
    <dbReference type="NCBI Taxonomy" id="481133"/>
    <lineage>
        <taxon>Bacteria</taxon>
        <taxon>Pseudomonadati</taxon>
        <taxon>Bacteroidota</taxon>
        <taxon>Chitinophagia</taxon>
        <taxon>Chitinophagales</taxon>
        <taxon>Chitinophagaceae</taxon>
        <taxon>Segetibacter</taxon>
        <taxon>environmental samples</taxon>
    </lineage>
</organism>
<gene>
    <name evidence="1" type="ORF">AVDCRST_MAG96-4145</name>
</gene>
<dbReference type="AlphaFoldDB" id="A0A6J4U2E7"/>
<sequence>MACNNLACIPLRFKFIPFHIRNDYALCSFINSFFYAVSPGVIGLFQKAQQYFHAMKHL</sequence>
<evidence type="ECO:0000313" key="1">
    <source>
        <dbReference type="EMBL" id="CAA9539013.1"/>
    </source>
</evidence>
<name>A0A6J4U2E7_9BACT</name>
<reference evidence="1" key="1">
    <citation type="submission" date="2020-02" db="EMBL/GenBank/DDBJ databases">
        <authorList>
            <person name="Meier V. D."/>
        </authorList>
    </citation>
    <scope>NUCLEOTIDE SEQUENCE</scope>
    <source>
        <strain evidence="1">AVDCRST_MAG96</strain>
    </source>
</reference>
<proteinExistence type="predicted"/>